<dbReference type="InterPro" id="IPR010710">
    <property type="entry name" value="DUF1289"/>
</dbReference>
<proteinExistence type="predicted"/>
<reference evidence="2" key="1">
    <citation type="submission" date="2020-12" db="EMBL/GenBank/DDBJ databases">
        <title>Oil enriched cultivation method for isolating marine PHA-producing bacteria.</title>
        <authorList>
            <person name="Zheng W."/>
            <person name="Yu S."/>
            <person name="Huang Y."/>
        </authorList>
    </citation>
    <scope>NUCLEOTIDE SEQUENCE</scope>
    <source>
        <strain evidence="2">SY-2-3</strain>
    </source>
</reference>
<evidence type="ECO:0000313" key="3">
    <source>
        <dbReference type="Proteomes" id="UP000664405"/>
    </source>
</evidence>
<evidence type="ECO:0000256" key="1">
    <source>
        <dbReference type="SAM" id="MobiDB-lite"/>
    </source>
</evidence>
<comment type="caution">
    <text evidence="2">The sequence shown here is derived from an EMBL/GenBank/DDBJ whole genome shotgun (WGS) entry which is preliminary data.</text>
</comment>
<dbReference type="PANTHER" id="PTHR35175:SF2">
    <property type="entry name" value="DUF1289 DOMAIN-CONTAINING PROTEIN"/>
    <property type="match status" value="1"/>
</dbReference>
<dbReference type="AlphaFoldDB" id="A0A8I1M4Q8"/>
<evidence type="ECO:0000313" key="2">
    <source>
        <dbReference type="EMBL" id="MBN8194925.1"/>
    </source>
</evidence>
<sequence>MPVKSPCIGTCVLDAKAGYCTGCFRTGDEIGAWMGLSNGEKKRVLAKSKTRKKSHQNIRQKQAGS</sequence>
<dbReference type="Proteomes" id="UP000664405">
    <property type="component" value="Unassembled WGS sequence"/>
</dbReference>
<feature type="compositionally biased region" description="Basic residues" evidence="1">
    <location>
        <begin position="44"/>
        <end position="58"/>
    </location>
</feature>
<feature type="region of interest" description="Disordered" evidence="1">
    <location>
        <begin position="43"/>
        <end position="65"/>
    </location>
</feature>
<protein>
    <submittedName>
        <fullName evidence="2">DUF1289 domain-containing protein</fullName>
    </submittedName>
</protein>
<dbReference type="EMBL" id="JAEKJW010000001">
    <property type="protein sequence ID" value="MBN8194925.1"/>
    <property type="molecule type" value="Genomic_DNA"/>
</dbReference>
<gene>
    <name evidence="2" type="ORF">JF547_00215</name>
</gene>
<dbReference type="Pfam" id="PF06945">
    <property type="entry name" value="DUF1289"/>
    <property type="match status" value="1"/>
</dbReference>
<name>A0A8I1M4Q8_9PROT</name>
<dbReference type="PANTHER" id="PTHR35175">
    <property type="entry name" value="DUF1289 DOMAIN-CONTAINING PROTEIN"/>
    <property type="match status" value="1"/>
</dbReference>
<accession>A0A8I1M4Q8</accession>
<organism evidence="2 3">
    <name type="scientific">Thalassospira povalilytica</name>
    <dbReference type="NCBI Taxonomy" id="732237"/>
    <lineage>
        <taxon>Bacteria</taxon>
        <taxon>Pseudomonadati</taxon>
        <taxon>Pseudomonadota</taxon>
        <taxon>Alphaproteobacteria</taxon>
        <taxon>Rhodospirillales</taxon>
        <taxon>Thalassospiraceae</taxon>
        <taxon>Thalassospira</taxon>
    </lineage>
</organism>